<dbReference type="RefSeq" id="WP_146524104.1">
    <property type="nucleotide sequence ID" value="NZ_SJPV01000001.1"/>
</dbReference>
<reference evidence="1 2" key="1">
    <citation type="submission" date="2019-02" db="EMBL/GenBank/DDBJ databases">
        <title>Deep-cultivation of Planctomycetes and their phenomic and genomic characterization uncovers novel biology.</title>
        <authorList>
            <person name="Wiegand S."/>
            <person name="Jogler M."/>
            <person name="Boedeker C."/>
            <person name="Pinto D."/>
            <person name="Vollmers J."/>
            <person name="Rivas-Marin E."/>
            <person name="Kohn T."/>
            <person name="Peeters S.H."/>
            <person name="Heuer A."/>
            <person name="Rast P."/>
            <person name="Oberbeckmann S."/>
            <person name="Bunk B."/>
            <person name="Jeske O."/>
            <person name="Meyerdierks A."/>
            <person name="Storesund J.E."/>
            <person name="Kallscheuer N."/>
            <person name="Luecker S."/>
            <person name="Lage O.M."/>
            <person name="Pohl T."/>
            <person name="Merkel B.J."/>
            <person name="Hornburger P."/>
            <person name="Mueller R.-W."/>
            <person name="Bruemmer F."/>
            <person name="Labrenz M."/>
            <person name="Spormann A.M."/>
            <person name="Op Den Camp H."/>
            <person name="Overmann J."/>
            <person name="Amann R."/>
            <person name="Jetten M.S.M."/>
            <person name="Mascher T."/>
            <person name="Medema M.H."/>
            <person name="Devos D.P."/>
            <person name="Kaster A.-K."/>
            <person name="Ovreas L."/>
            <person name="Rohde M."/>
            <person name="Galperin M.Y."/>
            <person name="Jogler C."/>
        </authorList>
    </citation>
    <scope>NUCLEOTIDE SEQUENCE [LARGE SCALE GENOMIC DNA]</scope>
    <source>
        <strain evidence="1 2">Poly41</strain>
    </source>
</reference>
<evidence type="ECO:0000313" key="2">
    <source>
        <dbReference type="Proteomes" id="UP000319143"/>
    </source>
</evidence>
<gene>
    <name evidence="1" type="ORF">Poly41_02550</name>
</gene>
<protein>
    <submittedName>
        <fullName evidence="1">Uncharacterized protein</fullName>
    </submittedName>
</protein>
<sequence>MNDTQSTLSQEEIAQIEEHKYFLSEKAGYDVGWEHAEQEWRENFCKPSSEATDPIENATQTKGLGRFFKRLLSREAV</sequence>
<proteinExistence type="predicted"/>
<organism evidence="1 2">
    <name type="scientific">Novipirellula artificiosorum</name>
    <dbReference type="NCBI Taxonomy" id="2528016"/>
    <lineage>
        <taxon>Bacteria</taxon>
        <taxon>Pseudomonadati</taxon>
        <taxon>Planctomycetota</taxon>
        <taxon>Planctomycetia</taxon>
        <taxon>Pirellulales</taxon>
        <taxon>Pirellulaceae</taxon>
        <taxon>Novipirellula</taxon>
    </lineage>
</organism>
<dbReference type="EMBL" id="SJPV01000001">
    <property type="protein sequence ID" value="TWU41959.1"/>
    <property type="molecule type" value="Genomic_DNA"/>
</dbReference>
<accession>A0A5C6E419</accession>
<comment type="caution">
    <text evidence="1">The sequence shown here is derived from an EMBL/GenBank/DDBJ whole genome shotgun (WGS) entry which is preliminary data.</text>
</comment>
<name>A0A5C6E419_9BACT</name>
<dbReference type="OrthoDB" id="281665at2"/>
<evidence type="ECO:0000313" key="1">
    <source>
        <dbReference type="EMBL" id="TWU41959.1"/>
    </source>
</evidence>
<dbReference type="Proteomes" id="UP000319143">
    <property type="component" value="Unassembled WGS sequence"/>
</dbReference>
<keyword evidence="2" id="KW-1185">Reference proteome</keyword>
<dbReference type="AlphaFoldDB" id="A0A5C6E419"/>